<dbReference type="AlphaFoldDB" id="A0A9W3DRK7"/>
<dbReference type="GO" id="GO:0046872">
    <property type="term" value="F:metal ion binding"/>
    <property type="evidence" value="ECO:0007669"/>
    <property type="project" value="UniProtKB-KW"/>
</dbReference>
<dbReference type="InterPro" id="IPR011765">
    <property type="entry name" value="Pept_M16_N"/>
</dbReference>
<evidence type="ECO:0000256" key="5">
    <source>
        <dbReference type="ARBA" id="ARBA00022801"/>
    </source>
</evidence>
<comment type="similarity">
    <text evidence="2 8">Belongs to the peptidase M16 family.</text>
</comment>
<keyword evidence="13" id="KW-1185">Reference proteome</keyword>
<dbReference type="GO" id="GO:0004222">
    <property type="term" value="F:metalloendopeptidase activity"/>
    <property type="evidence" value="ECO:0007669"/>
    <property type="project" value="InterPro"/>
</dbReference>
<dbReference type="InterPro" id="IPR001431">
    <property type="entry name" value="Pept_M16_Zn_BS"/>
</dbReference>
<evidence type="ECO:0000259" key="9">
    <source>
        <dbReference type="Pfam" id="PF00675"/>
    </source>
</evidence>
<dbReference type="Pfam" id="PF05193">
    <property type="entry name" value="Peptidase_M16_C"/>
    <property type="match status" value="1"/>
</dbReference>
<dbReference type="Pfam" id="PF22456">
    <property type="entry name" value="PqqF-like_C_4"/>
    <property type="match status" value="1"/>
</dbReference>
<dbReference type="Pfam" id="PF16187">
    <property type="entry name" value="Peptidase_M16_M"/>
    <property type="match status" value="1"/>
</dbReference>
<keyword evidence="4" id="KW-0479">Metal-binding</keyword>
<protein>
    <submittedName>
        <fullName evidence="14">Nardilysin-like</fullName>
    </submittedName>
</protein>
<comment type="cofactor">
    <cofactor evidence="1">
        <name>Zn(2+)</name>
        <dbReference type="ChEBI" id="CHEBI:29105"/>
    </cofactor>
</comment>
<dbReference type="Proteomes" id="UP000504610">
    <property type="component" value="Chromosome 5"/>
</dbReference>
<dbReference type="PROSITE" id="PS00143">
    <property type="entry name" value="INSULINASE"/>
    <property type="match status" value="1"/>
</dbReference>
<name>A0A9W3DRK7_RAPSA</name>
<evidence type="ECO:0000256" key="4">
    <source>
        <dbReference type="ARBA" id="ARBA00022723"/>
    </source>
</evidence>
<evidence type="ECO:0000256" key="7">
    <source>
        <dbReference type="ARBA" id="ARBA00023049"/>
    </source>
</evidence>
<dbReference type="SUPFAM" id="SSF63411">
    <property type="entry name" value="LuxS/MPP-like metallohydrolase"/>
    <property type="match status" value="4"/>
</dbReference>
<gene>
    <name evidence="14" type="primary">LOC108858761</name>
</gene>
<feature type="domain" description="Peptidase M16 N-terminal" evidence="9">
    <location>
        <begin position="41"/>
        <end position="171"/>
    </location>
</feature>
<accession>A0A9W3DRK7</accession>
<feature type="domain" description="Peptidase M16 C-terminal" evidence="10">
    <location>
        <begin position="189"/>
        <end position="369"/>
    </location>
</feature>
<evidence type="ECO:0000256" key="6">
    <source>
        <dbReference type="ARBA" id="ARBA00022833"/>
    </source>
</evidence>
<dbReference type="Pfam" id="PF00675">
    <property type="entry name" value="Peptidase_M16"/>
    <property type="match status" value="1"/>
</dbReference>
<keyword evidence="6" id="KW-0862">Zinc</keyword>
<evidence type="ECO:0000259" key="10">
    <source>
        <dbReference type="Pfam" id="PF05193"/>
    </source>
</evidence>
<evidence type="ECO:0000313" key="13">
    <source>
        <dbReference type="Proteomes" id="UP000504610"/>
    </source>
</evidence>
<dbReference type="GO" id="GO:0006508">
    <property type="term" value="P:proteolysis"/>
    <property type="evidence" value="ECO:0007669"/>
    <property type="project" value="UniProtKB-KW"/>
</dbReference>
<dbReference type="KEGG" id="rsz:108858761"/>
<keyword evidence="7" id="KW-0482">Metalloprotease</keyword>
<keyword evidence="5" id="KW-0378">Hydrolase</keyword>
<keyword evidence="3" id="KW-0645">Protease</keyword>
<feature type="domain" description="Coenzyme PQQ synthesis protein F-like C-terminal lobe" evidence="12">
    <location>
        <begin position="753"/>
        <end position="838"/>
    </location>
</feature>
<evidence type="ECO:0000313" key="14">
    <source>
        <dbReference type="RefSeq" id="XP_056866246.1"/>
    </source>
</evidence>
<dbReference type="GO" id="GO:0005829">
    <property type="term" value="C:cytosol"/>
    <property type="evidence" value="ECO:0007669"/>
    <property type="project" value="TreeGrafter"/>
</dbReference>
<dbReference type="FunFam" id="3.30.830.10:FF:000012">
    <property type="entry name" value="Protease 3"/>
    <property type="match status" value="1"/>
</dbReference>
<dbReference type="Gene3D" id="3.30.830.10">
    <property type="entry name" value="Metalloenzyme, LuxS/M16 peptidase-like"/>
    <property type="match status" value="4"/>
</dbReference>
<dbReference type="InterPro" id="IPR007863">
    <property type="entry name" value="Peptidase_M16_C"/>
</dbReference>
<evidence type="ECO:0000256" key="1">
    <source>
        <dbReference type="ARBA" id="ARBA00001947"/>
    </source>
</evidence>
<dbReference type="RefSeq" id="XP_056866246.1">
    <property type="nucleotide sequence ID" value="XM_057010266.1"/>
</dbReference>
<dbReference type="InterPro" id="IPR032632">
    <property type="entry name" value="Peptidase_M16_M"/>
</dbReference>
<reference evidence="14" key="2">
    <citation type="submission" date="2025-08" db="UniProtKB">
        <authorList>
            <consortium name="RefSeq"/>
        </authorList>
    </citation>
    <scope>IDENTIFICATION</scope>
    <source>
        <tissue evidence="14">Leaf</tissue>
    </source>
</reference>
<organism evidence="13 14">
    <name type="scientific">Raphanus sativus</name>
    <name type="common">Radish</name>
    <name type="synonym">Raphanus raphanistrum var. sativus</name>
    <dbReference type="NCBI Taxonomy" id="3726"/>
    <lineage>
        <taxon>Eukaryota</taxon>
        <taxon>Viridiplantae</taxon>
        <taxon>Streptophyta</taxon>
        <taxon>Embryophyta</taxon>
        <taxon>Tracheophyta</taxon>
        <taxon>Spermatophyta</taxon>
        <taxon>Magnoliopsida</taxon>
        <taxon>eudicotyledons</taxon>
        <taxon>Gunneridae</taxon>
        <taxon>Pentapetalae</taxon>
        <taxon>rosids</taxon>
        <taxon>malvids</taxon>
        <taxon>Brassicales</taxon>
        <taxon>Brassicaceae</taxon>
        <taxon>Brassiceae</taxon>
        <taxon>Raphanus</taxon>
    </lineage>
</organism>
<proteinExistence type="inferred from homology"/>
<evidence type="ECO:0000259" key="12">
    <source>
        <dbReference type="Pfam" id="PF22456"/>
    </source>
</evidence>
<evidence type="ECO:0000256" key="8">
    <source>
        <dbReference type="RuleBase" id="RU004447"/>
    </source>
</evidence>
<dbReference type="GeneID" id="108858761"/>
<dbReference type="PANTHER" id="PTHR43690:SF28">
    <property type="entry name" value="PEPTIDASE M16 N-TERMINAL DOMAIN-CONTAINING PROTEIN"/>
    <property type="match status" value="1"/>
</dbReference>
<evidence type="ECO:0000256" key="3">
    <source>
        <dbReference type="ARBA" id="ARBA00022670"/>
    </source>
</evidence>
<sequence length="931" mass="108853">MEESDEIIHHPLGNLEYRAIELENGLTALLISENNLGEGESYASASMVVRIGSFHDPPDIPGLSHFLEHMLFMGSEKYPGHSDFLNFLSEHGGSSNAQTFMEHTKFYFQVQAEFLEGALDRFSQFFSAPLLEADCMKREISAVDSEFQLRKEDDYLRLEELRAYTSKKGHLFNRFTCGNKESLNKEDLRERAIELYNECYTGGAMKLCVIGADSLSVLERWVRTFFGDVKKGHPKNIPSFNPRDRVWDTSVSYGMKVAGDGHILELSWILPPLSKNTYLERPEQYLVQLLAQQGKGSLSYFFKDNGWTNFLQVKESFEGWFCTSIGRMIIISMDLTLSGLEKRYQLIRYVYEYLKLIQDKKPQRWVMEEYWKIKQMDYDSLEMDLNQLEFAKLLSGNMLHYPLTHVISADYSSNWNSEAILELLEYFTPERMRIDFASKSVDGKDLKTEPWCNSVYLEEQIPLDCIEAWRKTSRVDASLFFPSENKFIPTAFKVREHEEEDLHPRCILQTPKIRLWHQCEESSSTYAYFRVYLKDGYSSLENHAMAGLFTELLNDELNEILDQSDEAKLCSSISLRGDQLFLEVFGYREKLNLLLSEIWTRVMGFSPTAKRFEIIKEKTMKDLKKMSLEEGSDRMMLQILCKKFYGINKKLQVLKEISFPDLEIFISHMRSQIFIEGLCYGDVLETEALEISEIFKTPQQVKPLPNKLRHKMRMRRLPRRAKLINVKVSDSNNLLKIYFQIGKKMRMKAMVDLFNGIIKEMIFSQLRNKEQLGYIVDCSPHLMGGVNGFSIYVISANRDPIYLFKQVRRFVYTIKDRLEDVPDGTFQDYKRGVILSLEDGIDAQWKDIVSKRYTFDSYSRETAEIETIQKEDLIKWYSKYFRVSSPSCRRLALCLWGCDTDMKRNSQRCASRKIFRLKRRLKRLTKRKSTT</sequence>
<dbReference type="PANTHER" id="PTHR43690">
    <property type="entry name" value="NARDILYSIN"/>
    <property type="match status" value="1"/>
</dbReference>
<dbReference type="InterPro" id="IPR011249">
    <property type="entry name" value="Metalloenz_LuxS/M16"/>
</dbReference>
<feature type="domain" description="Peptidase M16 middle/third" evidence="11">
    <location>
        <begin position="387"/>
        <end position="651"/>
    </location>
</feature>
<dbReference type="InterPro" id="IPR054734">
    <property type="entry name" value="PqqF-like_C_4"/>
</dbReference>
<reference evidence="13" key="1">
    <citation type="journal article" date="2019" name="Database">
        <title>The radish genome database (RadishGD): an integrated information resource for radish genomics.</title>
        <authorList>
            <person name="Yu H.J."/>
            <person name="Baek S."/>
            <person name="Lee Y.J."/>
            <person name="Cho A."/>
            <person name="Mun J.H."/>
        </authorList>
    </citation>
    <scope>NUCLEOTIDE SEQUENCE [LARGE SCALE GENOMIC DNA]</scope>
    <source>
        <strain evidence="13">cv. WK10039</strain>
    </source>
</reference>
<evidence type="ECO:0000256" key="2">
    <source>
        <dbReference type="ARBA" id="ARBA00007261"/>
    </source>
</evidence>
<dbReference type="OrthoDB" id="952271at2759"/>
<evidence type="ECO:0000259" key="11">
    <source>
        <dbReference type="Pfam" id="PF16187"/>
    </source>
</evidence>
<dbReference type="InterPro" id="IPR050626">
    <property type="entry name" value="Peptidase_M16"/>
</dbReference>